<organism evidence="10 11">
    <name type="scientific">[Phormidium ambiguum] IAM M-71</name>
    <dbReference type="NCBI Taxonomy" id="454136"/>
    <lineage>
        <taxon>Bacteria</taxon>
        <taxon>Bacillati</taxon>
        <taxon>Cyanobacteriota</taxon>
        <taxon>Cyanophyceae</taxon>
        <taxon>Oscillatoriophycideae</taxon>
        <taxon>Aerosakkonematales</taxon>
        <taxon>Aerosakkonemataceae</taxon>
        <taxon>Floridanema</taxon>
    </lineage>
</organism>
<evidence type="ECO:0000313" key="11">
    <source>
        <dbReference type="Proteomes" id="UP000185860"/>
    </source>
</evidence>
<evidence type="ECO:0000256" key="1">
    <source>
        <dbReference type="ARBA" id="ARBA00004651"/>
    </source>
</evidence>
<feature type="transmembrane region" description="Helical" evidence="8">
    <location>
        <begin position="169"/>
        <end position="193"/>
    </location>
</feature>
<evidence type="ECO:0000256" key="2">
    <source>
        <dbReference type="ARBA" id="ARBA00007783"/>
    </source>
</evidence>
<dbReference type="InterPro" id="IPR013525">
    <property type="entry name" value="ABC2_TM"/>
</dbReference>
<proteinExistence type="inferred from homology"/>
<protein>
    <submittedName>
        <fullName evidence="10">ABC transporter</fullName>
    </submittedName>
</protein>
<comment type="caution">
    <text evidence="10">The sequence shown here is derived from an EMBL/GenBank/DDBJ whole genome shotgun (WGS) entry which is preliminary data.</text>
</comment>
<evidence type="ECO:0000256" key="4">
    <source>
        <dbReference type="ARBA" id="ARBA00022475"/>
    </source>
</evidence>
<evidence type="ECO:0000313" key="10">
    <source>
        <dbReference type="EMBL" id="OKH37116.1"/>
    </source>
</evidence>
<dbReference type="PROSITE" id="PS51012">
    <property type="entry name" value="ABC_TM2"/>
    <property type="match status" value="1"/>
</dbReference>
<dbReference type="PANTHER" id="PTHR30294">
    <property type="entry name" value="MEMBRANE COMPONENT OF ABC TRANSPORTER YHHJ-RELATED"/>
    <property type="match status" value="1"/>
</dbReference>
<comment type="subcellular location">
    <subcellularLocation>
        <location evidence="1">Cell membrane</location>
        <topology evidence="1">Multi-pass membrane protein</topology>
    </subcellularLocation>
</comment>
<feature type="transmembrane region" description="Helical" evidence="8">
    <location>
        <begin position="214"/>
        <end position="240"/>
    </location>
</feature>
<keyword evidence="4" id="KW-1003">Cell membrane</keyword>
<sequence>MKRIISQCIKELAQFRRDRLTVALAILLPLATLFIYGYAIRLETKNIPIVIQDLSMTPLSRSYVEQLFTTNKFQPTPGIGKDAANAIDRGIAKAAIIIPPDFDRQIKANQPSTIQVLIDGTDANNARVIQNSIKATSQAFLRNSQLQPKNNKIVTRTRLWFNPGRKESLYIVPGIFGVILWIFPSLLAAIAMVREKERGTILQVYASSLTASELLLGKLVAYFLVGIAEAIFVIIIGTTLFQVSLVAEPTPLLIGTLIFLMTSVMFGLTIGTRANSQNAAVQGVAMAGFTTALLLSGFIYPLSNIPFPLSLISNIIPARYYIELSRDAFVRGTGWLGVWYVPIVLFLIFLFLFNVARRNLSRMQLPD</sequence>
<evidence type="ECO:0000256" key="3">
    <source>
        <dbReference type="ARBA" id="ARBA00022448"/>
    </source>
</evidence>
<evidence type="ECO:0000259" key="9">
    <source>
        <dbReference type="PROSITE" id="PS51012"/>
    </source>
</evidence>
<dbReference type="RefSeq" id="WP_073594295.1">
    <property type="nucleotide sequence ID" value="NZ_MRCE01000013.1"/>
</dbReference>
<dbReference type="PANTHER" id="PTHR30294:SF29">
    <property type="entry name" value="MULTIDRUG ABC TRANSPORTER PERMEASE YBHS-RELATED"/>
    <property type="match status" value="1"/>
</dbReference>
<evidence type="ECO:0000256" key="7">
    <source>
        <dbReference type="ARBA" id="ARBA00023136"/>
    </source>
</evidence>
<feature type="transmembrane region" description="Helical" evidence="8">
    <location>
        <begin position="20"/>
        <end position="39"/>
    </location>
</feature>
<dbReference type="EMBL" id="MRCE01000013">
    <property type="protein sequence ID" value="OKH37116.1"/>
    <property type="molecule type" value="Genomic_DNA"/>
</dbReference>
<dbReference type="Proteomes" id="UP000185860">
    <property type="component" value="Unassembled WGS sequence"/>
</dbReference>
<feature type="transmembrane region" description="Helical" evidence="8">
    <location>
        <begin position="252"/>
        <end position="271"/>
    </location>
</feature>
<keyword evidence="6 8" id="KW-1133">Transmembrane helix</keyword>
<evidence type="ECO:0000256" key="8">
    <source>
        <dbReference type="SAM" id="Phobius"/>
    </source>
</evidence>
<name>A0A1U7IIV8_9CYAN</name>
<comment type="similarity">
    <text evidence="2">Belongs to the ABC-2 integral membrane protein family.</text>
</comment>
<feature type="transmembrane region" description="Helical" evidence="8">
    <location>
        <begin position="283"/>
        <end position="302"/>
    </location>
</feature>
<dbReference type="GO" id="GO:0005886">
    <property type="term" value="C:plasma membrane"/>
    <property type="evidence" value="ECO:0007669"/>
    <property type="project" value="UniProtKB-SubCell"/>
</dbReference>
<feature type="transmembrane region" description="Helical" evidence="8">
    <location>
        <begin position="337"/>
        <end position="356"/>
    </location>
</feature>
<accession>A0A1U7IIV8</accession>
<dbReference type="GO" id="GO:0140359">
    <property type="term" value="F:ABC-type transporter activity"/>
    <property type="evidence" value="ECO:0007669"/>
    <property type="project" value="InterPro"/>
</dbReference>
<gene>
    <name evidence="10" type="ORF">NIES2119_14960</name>
</gene>
<keyword evidence="3" id="KW-0813">Transport</keyword>
<dbReference type="Pfam" id="PF12698">
    <property type="entry name" value="ABC2_membrane_3"/>
    <property type="match status" value="1"/>
</dbReference>
<dbReference type="OrthoDB" id="9808686at2"/>
<dbReference type="STRING" id="454136.NIES2119_14960"/>
<evidence type="ECO:0000256" key="5">
    <source>
        <dbReference type="ARBA" id="ARBA00022692"/>
    </source>
</evidence>
<dbReference type="InterPro" id="IPR047817">
    <property type="entry name" value="ABC2_TM_bact-type"/>
</dbReference>
<evidence type="ECO:0000256" key="6">
    <source>
        <dbReference type="ARBA" id="ARBA00022989"/>
    </source>
</evidence>
<feature type="domain" description="ABC transmembrane type-2" evidence="9">
    <location>
        <begin position="126"/>
        <end position="359"/>
    </location>
</feature>
<keyword evidence="5 8" id="KW-0812">Transmembrane</keyword>
<dbReference type="AlphaFoldDB" id="A0A1U7IIV8"/>
<dbReference type="Gene3D" id="3.40.1710.10">
    <property type="entry name" value="abc type-2 transporter like domain"/>
    <property type="match status" value="1"/>
</dbReference>
<reference evidence="10 11" key="1">
    <citation type="submission" date="2016-11" db="EMBL/GenBank/DDBJ databases">
        <title>Draft Genome Sequences of Nine Cyanobacterial Strains from Diverse Habitats.</title>
        <authorList>
            <person name="Zhu T."/>
            <person name="Hou S."/>
            <person name="Lu X."/>
            <person name="Hess W.R."/>
        </authorList>
    </citation>
    <scope>NUCLEOTIDE SEQUENCE [LARGE SCALE GENOMIC DNA]</scope>
    <source>
        <strain evidence="10 11">IAM M-71</strain>
    </source>
</reference>
<dbReference type="InterPro" id="IPR051449">
    <property type="entry name" value="ABC-2_transporter_component"/>
</dbReference>
<keyword evidence="7 8" id="KW-0472">Membrane</keyword>